<reference evidence="4 5" key="1">
    <citation type="submission" date="2018-11" db="EMBL/GenBank/DDBJ databases">
        <authorList>
            <person name="Da X."/>
        </authorList>
    </citation>
    <scope>NUCLEOTIDE SEQUENCE [LARGE SCALE GENOMIC DNA]</scope>
    <source>
        <strain evidence="4 5">S14-144</strain>
    </source>
</reference>
<dbReference type="InterPro" id="IPR008201">
    <property type="entry name" value="HepT-like"/>
</dbReference>
<dbReference type="Proteomes" id="UP000268084">
    <property type="component" value="Chromosome"/>
</dbReference>
<keyword evidence="5" id="KW-1185">Reference proteome</keyword>
<dbReference type="GO" id="GO:0016787">
    <property type="term" value="F:hydrolase activity"/>
    <property type="evidence" value="ECO:0007669"/>
    <property type="project" value="UniProtKB-KW"/>
</dbReference>
<dbReference type="Pfam" id="PF01934">
    <property type="entry name" value="HepT-like"/>
    <property type="match status" value="1"/>
</dbReference>
<keyword evidence="3" id="KW-0378">Hydrolase</keyword>
<evidence type="ECO:0000256" key="3">
    <source>
        <dbReference type="ARBA" id="ARBA00022801"/>
    </source>
</evidence>
<dbReference type="AlphaFoldDB" id="A0A3G8ZSP3"/>
<protein>
    <submittedName>
        <fullName evidence="4">DUF86 domain-containing protein</fullName>
    </submittedName>
</protein>
<accession>A0A3G8ZSP3</accession>
<evidence type="ECO:0000313" key="5">
    <source>
        <dbReference type="Proteomes" id="UP000268084"/>
    </source>
</evidence>
<reference evidence="4 5" key="2">
    <citation type="submission" date="2018-12" db="EMBL/GenBank/DDBJ databases">
        <title>Nakamurella antarcticus sp. nov., isolated from Antarctica South Shetland Islands soil.</title>
        <authorList>
            <person name="Peng F."/>
        </authorList>
    </citation>
    <scope>NUCLEOTIDE SEQUENCE [LARGE SCALE GENOMIC DNA]</scope>
    <source>
        <strain evidence="4 5">S14-144</strain>
    </source>
</reference>
<keyword evidence="1" id="KW-1277">Toxin-antitoxin system</keyword>
<gene>
    <name evidence="4" type="ORF">EH165_04400</name>
</gene>
<proteinExistence type="predicted"/>
<organism evidence="4 5">
    <name type="scientific">Nakamurella antarctica</name>
    <dbReference type="NCBI Taxonomy" id="1902245"/>
    <lineage>
        <taxon>Bacteria</taxon>
        <taxon>Bacillati</taxon>
        <taxon>Actinomycetota</taxon>
        <taxon>Actinomycetes</taxon>
        <taxon>Nakamurellales</taxon>
        <taxon>Nakamurellaceae</taxon>
        <taxon>Nakamurella</taxon>
    </lineage>
</organism>
<name>A0A3G8ZSP3_9ACTN</name>
<dbReference type="GO" id="GO:0110001">
    <property type="term" value="C:toxin-antitoxin complex"/>
    <property type="evidence" value="ECO:0007669"/>
    <property type="project" value="InterPro"/>
</dbReference>
<evidence type="ECO:0000256" key="2">
    <source>
        <dbReference type="ARBA" id="ARBA00022722"/>
    </source>
</evidence>
<dbReference type="KEGG" id="nak:EH165_04400"/>
<evidence type="ECO:0000256" key="1">
    <source>
        <dbReference type="ARBA" id="ARBA00022649"/>
    </source>
</evidence>
<dbReference type="EMBL" id="CP034170">
    <property type="protein sequence ID" value="AZI57514.1"/>
    <property type="molecule type" value="Genomic_DNA"/>
</dbReference>
<dbReference type="GO" id="GO:0004540">
    <property type="term" value="F:RNA nuclease activity"/>
    <property type="evidence" value="ECO:0007669"/>
    <property type="project" value="InterPro"/>
</dbReference>
<keyword evidence="2" id="KW-0540">Nuclease</keyword>
<evidence type="ECO:0000313" key="4">
    <source>
        <dbReference type="EMBL" id="AZI57514.1"/>
    </source>
</evidence>
<sequence>MAVMWGMRNRIAHCYLLVNSDIVRQTIQIDLPETVRMIEREFSDT</sequence>
<dbReference type="OrthoDB" id="4829434at2"/>